<gene>
    <name evidence="2" type="ORF">H6P81_018425</name>
</gene>
<comment type="caution">
    <text evidence="2">The sequence shown here is derived from an EMBL/GenBank/DDBJ whole genome shotgun (WGS) entry which is preliminary data.</text>
</comment>
<keyword evidence="3" id="KW-1185">Reference proteome</keyword>
<dbReference type="PANTHER" id="PTHR37614">
    <property type="entry name" value="OS02G0121400 PROTEIN"/>
    <property type="match status" value="1"/>
</dbReference>
<dbReference type="EMBL" id="JAINDJ010000007">
    <property type="protein sequence ID" value="KAG9442571.1"/>
    <property type="molecule type" value="Genomic_DNA"/>
</dbReference>
<reference evidence="2 3" key="1">
    <citation type="submission" date="2021-07" db="EMBL/GenBank/DDBJ databases">
        <title>The Aristolochia fimbriata genome: insights into angiosperm evolution, floral development and chemical biosynthesis.</title>
        <authorList>
            <person name="Jiao Y."/>
        </authorList>
    </citation>
    <scope>NUCLEOTIDE SEQUENCE [LARGE SCALE GENOMIC DNA]</scope>
    <source>
        <strain evidence="2">IBCAS-2021</strain>
        <tissue evidence="2">Leaf</tissue>
    </source>
</reference>
<proteinExistence type="predicted"/>
<dbReference type="PANTHER" id="PTHR37614:SF2">
    <property type="entry name" value="OS02G0121400 PROTEIN"/>
    <property type="match status" value="1"/>
</dbReference>
<evidence type="ECO:0000256" key="1">
    <source>
        <dbReference type="SAM" id="MobiDB-lite"/>
    </source>
</evidence>
<dbReference type="AlphaFoldDB" id="A0AAV7E403"/>
<evidence type="ECO:0000313" key="3">
    <source>
        <dbReference type="Proteomes" id="UP000825729"/>
    </source>
</evidence>
<feature type="region of interest" description="Disordered" evidence="1">
    <location>
        <begin position="42"/>
        <end position="103"/>
    </location>
</feature>
<protein>
    <submittedName>
        <fullName evidence="2">Uncharacterized protein</fullName>
    </submittedName>
</protein>
<feature type="compositionally biased region" description="Low complexity" evidence="1">
    <location>
        <begin position="54"/>
        <end position="64"/>
    </location>
</feature>
<organism evidence="2 3">
    <name type="scientific">Aristolochia fimbriata</name>
    <name type="common">White veined hardy Dutchman's pipe vine</name>
    <dbReference type="NCBI Taxonomy" id="158543"/>
    <lineage>
        <taxon>Eukaryota</taxon>
        <taxon>Viridiplantae</taxon>
        <taxon>Streptophyta</taxon>
        <taxon>Embryophyta</taxon>
        <taxon>Tracheophyta</taxon>
        <taxon>Spermatophyta</taxon>
        <taxon>Magnoliopsida</taxon>
        <taxon>Magnoliidae</taxon>
        <taxon>Piperales</taxon>
        <taxon>Aristolochiaceae</taxon>
        <taxon>Aristolochia</taxon>
    </lineage>
</organism>
<name>A0AAV7E403_ARIFI</name>
<evidence type="ECO:0000313" key="2">
    <source>
        <dbReference type="EMBL" id="KAG9442571.1"/>
    </source>
</evidence>
<accession>A0AAV7E403</accession>
<dbReference type="Proteomes" id="UP000825729">
    <property type="component" value="Unassembled WGS sequence"/>
</dbReference>
<sequence length="288" mass="31600">MKSGGDDLFPSEDEFEVCGILLELLELARRSPNPFFNVRWGAKRRRSAEDDCRSPSPAAAPPCSSGGGGGGGKSHGKVEASSPASPLCFSPSDTECKSRPSKRTVAKKKTIKELTEMVRALGAQQEQLNLEISKVIKYRDGLLGENLQLKSKQLKMKHQHSNSRVEEVCQPTATTAQPAEKHIRREDAAAHVRRREEAASYVRGPELRYRAVEVAYAGIPDLNCSAVEEPGVAAASAVGFEFYGYEVVASKAAAAAQARRRRLEIHRVKNSAVFKSSQQQQLLQQRLR</sequence>